<organism evidence="1 2">
    <name type="scientific">Pseudomonas phage Noxifer</name>
    <dbReference type="NCBI Taxonomy" id="2006684"/>
    <lineage>
        <taxon>Viruses</taxon>
        <taxon>Duplodnaviria</taxon>
        <taxon>Heunggongvirae</taxon>
        <taxon>Uroviricota</taxon>
        <taxon>Caudoviricetes</taxon>
        <taxon>Chimalliviridae</taxon>
        <taxon>Noxifervirus</taxon>
        <taxon>Noxifervirus noxifer</taxon>
    </lineage>
</organism>
<gene>
    <name evidence="1" type="ORF">NOXIFER_40</name>
</gene>
<keyword evidence="2" id="KW-1185">Reference proteome</keyword>
<dbReference type="Proteomes" id="UP000224829">
    <property type="component" value="Segment"/>
</dbReference>
<protein>
    <submittedName>
        <fullName evidence="1">Uncharacterized protein</fullName>
    </submittedName>
</protein>
<name>A0A1Y0SUL1_9CAUD</name>
<proteinExistence type="predicted"/>
<sequence length="174" mass="19796">MNVLVTFEAVSLQHGLSKFDDHESVKVAIGLVLQWFLNAVHRKLTPDQVLDNIGQVVSDTYVYAEYMLGDNSLIDNGTGAVAKLNYPLVHSEHENNYAFKEYSTVHSNLYCRYGEIVEHVVINYARSVMGFLASLETDKHATNVTCLDYTERYIAAHVHCRNLIEYHHESNNHP</sequence>
<reference evidence="1 2" key="1">
    <citation type="submission" date="2017-05" db="EMBL/GenBank/DDBJ databases">
        <authorList>
            <person name="Song R."/>
            <person name="Chenine A.L."/>
            <person name="Ruprecht R.M."/>
        </authorList>
    </citation>
    <scope>NUCLEOTIDE SEQUENCE [LARGE SCALE GENOMIC DNA]</scope>
</reference>
<evidence type="ECO:0000313" key="2">
    <source>
        <dbReference type="Proteomes" id="UP000224829"/>
    </source>
</evidence>
<evidence type="ECO:0000313" key="1">
    <source>
        <dbReference type="EMBL" id="ARV77211.1"/>
    </source>
</evidence>
<dbReference type="EMBL" id="MF063068">
    <property type="protein sequence ID" value="ARV77211.1"/>
    <property type="molecule type" value="Genomic_DNA"/>
</dbReference>
<accession>A0A1Y0SUL1</accession>